<evidence type="ECO:0000256" key="2">
    <source>
        <dbReference type="ARBA" id="ARBA00023125"/>
    </source>
</evidence>
<protein>
    <submittedName>
        <fullName evidence="5">AraC family transcriptional regulator</fullName>
    </submittedName>
</protein>
<dbReference type="InterPro" id="IPR018060">
    <property type="entry name" value="HTH_AraC"/>
</dbReference>
<organism evidence="5 6">
    <name type="scientific">Litoribrevibacter albus</name>
    <dbReference type="NCBI Taxonomy" id="1473156"/>
    <lineage>
        <taxon>Bacteria</taxon>
        <taxon>Pseudomonadati</taxon>
        <taxon>Pseudomonadota</taxon>
        <taxon>Gammaproteobacteria</taxon>
        <taxon>Oceanospirillales</taxon>
        <taxon>Oceanospirillaceae</taxon>
        <taxon>Litoribrevibacter</taxon>
    </lineage>
</organism>
<keyword evidence="2" id="KW-0238">DNA-binding</keyword>
<dbReference type="PROSITE" id="PS01124">
    <property type="entry name" value="HTH_ARAC_FAMILY_2"/>
    <property type="match status" value="1"/>
</dbReference>
<keyword evidence="6" id="KW-1185">Reference proteome</keyword>
<dbReference type="Gene3D" id="1.10.10.60">
    <property type="entry name" value="Homeodomain-like"/>
    <property type="match status" value="1"/>
</dbReference>
<dbReference type="InterPro" id="IPR032687">
    <property type="entry name" value="AraC-type_N"/>
</dbReference>
<dbReference type="Proteomes" id="UP001161389">
    <property type="component" value="Unassembled WGS sequence"/>
</dbReference>
<evidence type="ECO:0000256" key="1">
    <source>
        <dbReference type="ARBA" id="ARBA00023015"/>
    </source>
</evidence>
<reference evidence="5" key="1">
    <citation type="journal article" date="2014" name="Int. J. Syst. Evol. Microbiol.">
        <title>Complete genome sequence of Corynebacterium casei LMG S-19264T (=DSM 44701T), isolated from a smear-ripened cheese.</title>
        <authorList>
            <consortium name="US DOE Joint Genome Institute (JGI-PGF)"/>
            <person name="Walter F."/>
            <person name="Albersmeier A."/>
            <person name="Kalinowski J."/>
            <person name="Ruckert C."/>
        </authorList>
    </citation>
    <scope>NUCLEOTIDE SEQUENCE</scope>
    <source>
        <strain evidence="5">NBRC 110071</strain>
    </source>
</reference>
<comment type="caution">
    <text evidence="5">The sequence shown here is derived from an EMBL/GenBank/DDBJ whole genome shotgun (WGS) entry which is preliminary data.</text>
</comment>
<gene>
    <name evidence="5" type="ORF">GCM10007876_04410</name>
</gene>
<keyword evidence="1" id="KW-0805">Transcription regulation</keyword>
<name>A0AA37S7U2_9GAMM</name>
<dbReference type="PANTHER" id="PTHR47894">
    <property type="entry name" value="HTH-TYPE TRANSCRIPTIONAL REGULATOR GADX"/>
    <property type="match status" value="1"/>
</dbReference>
<proteinExistence type="predicted"/>
<feature type="domain" description="HTH araC/xylS-type" evidence="4">
    <location>
        <begin position="253"/>
        <end position="335"/>
    </location>
</feature>
<dbReference type="AlphaFoldDB" id="A0AA37S7U2"/>
<dbReference type="Pfam" id="PF12833">
    <property type="entry name" value="HTH_18"/>
    <property type="match status" value="1"/>
</dbReference>
<evidence type="ECO:0000256" key="3">
    <source>
        <dbReference type="ARBA" id="ARBA00023163"/>
    </source>
</evidence>
<sequence length="341" mass="38614">MEDSNAYTTISAWALAVSWTLKAEGVSAESVFEEAGLDLAEQQKNPAGRIPVQNMTRLWNASVKATGNPAFGLKVSEHVHAMHFKALGMLTVTSESVAKAFEKIISYYSLVSDSVIIDLQYQPDVIGFSINENEGVEISLSAIDAFFSVILKYCQNMMGNVKVVRAVDMKRPTPDSFQPWQEFYGCPIRFNQVSNVLWLERALLEQPSIHYDEKMALANEHAVQDYLRSMNAHTWVHKCKLNIQFASDNEPPTLASLAKKFKLSERTLARKLKEEGASFSQVLQEKKQEVACYYLTQTTESIVNIALNLGFNDTSNFNRAFQRWFQMTPSEYRQTHRSPED</sequence>
<dbReference type="RefSeq" id="WP_284378258.1">
    <property type="nucleotide sequence ID" value="NZ_BSNM01000003.1"/>
</dbReference>
<evidence type="ECO:0000259" key="4">
    <source>
        <dbReference type="PROSITE" id="PS01124"/>
    </source>
</evidence>
<dbReference type="PANTHER" id="PTHR47894:SF1">
    <property type="entry name" value="HTH-TYPE TRANSCRIPTIONAL REGULATOR VQSM"/>
    <property type="match status" value="1"/>
</dbReference>
<dbReference type="SMART" id="SM00342">
    <property type="entry name" value="HTH_ARAC"/>
    <property type="match status" value="1"/>
</dbReference>
<dbReference type="PRINTS" id="PR00032">
    <property type="entry name" value="HTHARAC"/>
</dbReference>
<dbReference type="GO" id="GO:0003700">
    <property type="term" value="F:DNA-binding transcription factor activity"/>
    <property type="evidence" value="ECO:0007669"/>
    <property type="project" value="InterPro"/>
</dbReference>
<dbReference type="EMBL" id="BSNM01000003">
    <property type="protein sequence ID" value="GLQ29963.1"/>
    <property type="molecule type" value="Genomic_DNA"/>
</dbReference>
<dbReference type="InterPro" id="IPR020449">
    <property type="entry name" value="Tscrpt_reg_AraC-type_HTH"/>
</dbReference>
<dbReference type="InterPro" id="IPR009057">
    <property type="entry name" value="Homeodomain-like_sf"/>
</dbReference>
<dbReference type="Pfam" id="PF12625">
    <property type="entry name" value="Arabinose_bd"/>
    <property type="match status" value="1"/>
</dbReference>
<keyword evidence="3" id="KW-0804">Transcription</keyword>
<accession>A0AA37S7U2</accession>
<dbReference type="SUPFAM" id="SSF46689">
    <property type="entry name" value="Homeodomain-like"/>
    <property type="match status" value="1"/>
</dbReference>
<evidence type="ECO:0000313" key="5">
    <source>
        <dbReference type="EMBL" id="GLQ29963.1"/>
    </source>
</evidence>
<dbReference type="GO" id="GO:0000976">
    <property type="term" value="F:transcription cis-regulatory region binding"/>
    <property type="evidence" value="ECO:0007669"/>
    <property type="project" value="TreeGrafter"/>
</dbReference>
<reference evidence="5" key="2">
    <citation type="submission" date="2023-01" db="EMBL/GenBank/DDBJ databases">
        <title>Draft genome sequence of Litoribrevibacter albus strain NBRC 110071.</title>
        <authorList>
            <person name="Sun Q."/>
            <person name="Mori K."/>
        </authorList>
    </citation>
    <scope>NUCLEOTIDE SEQUENCE</scope>
    <source>
        <strain evidence="5">NBRC 110071</strain>
    </source>
</reference>
<evidence type="ECO:0000313" key="6">
    <source>
        <dbReference type="Proteomes" id="UP001161389"/>
    </source>
</evidence>
<dbReference type="GO" id="GO:0005829">
    <property type="term" value="C:cytosol"/>
    <property type="evidence" value="ECO:0007669"/>
    <property type="project" value="TreeGrafter"/>
</dbReference>